<sequence>MSLHTWWLFLMMTFVVSATPGPNMLLVMTSSARFGFAAALATMGGCMLVMVLMMGVSAAGLGALLQSFPAVFNTLRWLGAAYLAYLGIKCWREPVAEDAGGAVAKAAPMPGYGSLFRQGVLVAGSNPKAILFAVAFLPQFIDAAAPQLPQFAILLLTFAVIEAGWYLVYAGSGKTLARFLRRAAVLKAFNRATGGVFVGFAAVMASVRH</sequence>
<reference evidence="8 9" key="1">
    <citation type="submission" date="2023-07" db="EMBL/GenBank/DDBJ databases">
        <title>Sorghum-associated microbial communities from plants grown in Nebraska, USA.</title>
        <authorList>
            <person name="Schachtman D."/>
        </authorList>
    </citation>
    <scope>NUCLEOTIDE SEQUENCE [LARGE SCALE GENOMIC DNA]</scope>
    <source>
        <strain evidence="8 9">BE313</strain>
    </source>
</reference>
<comment type="subcellular location">
    <subcellularLocation>
        <location evidence="1">Cell membrane</location>
        <topology evidence="1">Multi-pass membrane protein</topology>
    </subcellularLocation>
</comment>
<dbReference type="InterPro" id="IPR001123">
    <property type="entry name" value="LeuE-type"/>
</dbReference>
<dbReference type="EMBL" id="JAVDXT010000002">
    <property type="protein sequence ID" value="MDR7377421.1"/>
    <property type="molecule type" value="Genomic_DNA"/>
</dbReference>
<dbReference type="Pfam" id="PF01810">
    <property type="entry name" value="LysE"/>
    <property type="match status" value="1"/>
</dbReference>
<evidence type="ECO:0000256" key="6">
    <source>
        <dbReference type="ARBA" id="ARBA00023136"/>
    </source>
</evidence>
<dbReference type="PANTHER" id="PTHR30086">
    <property type="entry name" value="ARGININE EXPORTER PROTEIN ARGO"/>
    <property type="match status" value="1"/>
</dbReference>
<keyword evidence="9" id="KW-1185">Reference proteome</keyword>
<dbReference type="Proteomes" id="UP001180487">
    <property type="component" value="Unassembled WGS sequence"/>
</dbReference>
<keyword evidence="4 7" id="KW-0812">Transmembrane</keyword>
<keyword evidence="3" id="KW-1003">Cell membrane</keyword>
<feature type="transmembrane region" description="Helical" evidence="7">
    <location>
        <begin position="147"/>
        <end position="168"/>
    </location>
</feature>
<gene>
    <name evidence="8" type="ORF">J2X19_002100</name>
</gene>
<accession>A0ABU2C7V9</accession>
<keyword evidence="6 7" id="KW-0472">Membrane</keyword>
<comment type="caution">
    <text evidence="8">The sequence shown here is derived from an EMBL/GenBank/DDBJ whole genome shotgun (WGS) entry which is preliminary data.</text>
</comment>
<name>A0ABU2C7V9_9BURK</name>
<evidence type="ECO:0000256" key="3">
    <source>
        <dbReference type="ARBA" id="ARBA00022475"/>
    </source>
</evidence>
<proteinExistence type="inferred from homology"/>
<dbReference type="PIRSF" id="PIRSF006324">
    <property type="entry name" value="LeuE"/>
    <property type="match status" value="1"/>
</dbReference>
<feature type="transmembrane region" description="Helical" evidence="7">
    <location>
        <begin position="188"/>
        <end position="207"/>
    </location>
</feature>
<feature type="transmembrane region" description="Helical" evidence="7">
    <location>
        <begin position="34"/>
        <end position="65"/>
    </location>
</feature>
<feature type="transmembrane region" description="Helical" evidence="7">
    <location>
        <begin position="119"/>
        <end position="141"/>
    </location>
</feature>
<evidence type="ECO:0000256" key="2">
    <source>
        <dbReference type="ARBA" id="ARBA00007928"/>
    </source>
</evidence>
<protein>
    <submittedName>
        <fullName evidence="8">Threonine/homoserine/homoserine lactone efflux protein</fullName>
    </submittedName>
</protein>
<organism evidence="8 9">
    <name type="scientific">Rhodoferax ferrireducens</name>
    <dbReference type="NCBI Taxonomy" id="192843"/>
    <lineage>
        <taxon>Bacteria</taxon>
        <taxon>Pseudomonadati</taxon>
        <taxon>Pseudomonadota</taxon>
        <taxon>Betaproteobacteria</taxon>
        <taxon>Burkholderiales</taxon>
        <taxon>Comamonadaceae</taxon>
        <taxon>Rhodoferax</taxon>
    </lineage>
</organism>
<keyword evidence="5 7" id="KW-1133">Transmembrane helix</keyword>
<evidence type="ECO:0000256" key="5">
    <source>
        <dbReference type="ARBA" id="ARBA00022989"/>
    </source>
</evidence>
<dbReference type="RefSeq" id="WP_116603884.1">
    <property type="nucleotide sequence ID" value="NZ_JAVDXT010000002.1"/>
</dbReference>
<evidence type="ECO:0000256" key="4">
    <source>
        <dbReference type="ARBA" id="ARBA00022692"/>
    </source>
</evidence>
<evidence type="ECO:0000256" key="1">
    <source>
        <dbReference type="ARBA" id="ARBA00004651"/>
    </source>
</evidence>
<dbReference type="PANTHER" id="PTHR30086:SF14">
    <property type="entry name" value="HOMOSERINE_HOMOSERINE LACTONE EFFLUX PROTEIN"/>
    <property type="match status" value="1"/>
</dbReference>
<evidence type="ECO:0000256" key="7">
    <source>
        <dbReference type="SAM" id="Phobius"/>
    </source>
</evidence>
<evidence type="ECO:0000313" key="9">
    <source>
        <dbReference type="Proteomes" id="UP001180487"/>
    </source>
</evidence>
<comment type="similarity">
    <text evidence="2">Belongs to the Rht family.</text>
</comment>
<evidence type="ECO:0000313" key="8">
    <source>
        <dbReference type="EMBL" id="MDR7377421.1"/>
    </source>
</evidence>